<proteinExistence type="predicted"/>
<evidence type="ECO:0000313" key="2">
    <source>
        <dbReference type="EMBL" id="RVT83600.1"/>
    </source>
</evidence>
<dbReference type="EMBL" id="SACM01000004">
    <property type="protein sequence ID" value="RVT83600.1"/>
    <property type="molecule type" value="Genomic_DNA"/>
</dbReference>
<feature type="transmembrane region" description="Helical" evidence="1">
    <location>
        <begin position="329"/>
        <end position="348"/>
    </location>
</feature>
<evidence type="ECO:0000256" key="1">
    <source>
        <dbReference type="SAM" id="Phobius"/>
    </source>
</evidence>
<keyword evidence="1" id="KW-0472">Membrane</keyword>
<dbReference type="PANTHER" id="PTHR30092:SF0">
    <property type="entry name" value="INNER MEMBRANE PROTEIN CRED"/>
    <property type="match status" value="1"/>
</dbReference>
<dbReference type="InterPro" id="IPR010364">
    <property type="entry name" value="Uncharacterised_IM_CreD"/>
</dbReference>
<reference evidence="2 3" key="1">
    <citation type="submission" date="2019-01" db="EMBL/GenBank/DDBJ databases">
        <authorList>
            <person name="Chen W.-M."/>
        </authorList>
    </citation>
    <scope>NUCLEOTIDE SEQUENCE [LARGE SCALE GENOMIC DNA]</scope>
    <source>
        <strain evidence="2 3">CCP-18</strain>
    </source>
</reference>
<feature type="transmembrane region" description="Helical" evidence="1">
    <location>
        <begin position="354"/>
        <end position="372"/>
    </location>
</feature>
<dbReference type="Pfam" id="PF06123">
    <property type="entry name" value="CreD"/>
    <property type="match status" value="1"/>
</dbReference>
<name>A0A437LE03_9BURK</name>
<sequence>MRREAWAKALGLMAVGLGLTVVLARIDWLVTERQARQQEAQEQVAQATAGPQLIAGPYLRRECTEEWTAVETTDDARGKLERRSRQRRDFALRNTPASLQVQGELKPQQLERGLFKVNTFVAPLHLSARWDSAPDLSPRSDKLEGSMRCGPVAITLDVSDARGLRSVGVLAQGAALNARPGNGSGGAGLHAVLPPSPAQPEGPLQVDLRLELLGTESLRLLPAANAVQAQIRSAWPHPSFHGRFLPVDRNVNDTGFTATWRVTELASTAAADLRAGKASEDLLGVSLIDPVSPYSLSDRALKYGFLFIALTLAAVMLAELLGRHRLHPVQYGFVGLALALFFLLLLALSEHLAFGIAYALAAAAASTLLAHYGRGLFGHWRGGALLGAGVALLYGALYVVLNLEKASLLLGTLLLFALLAAAMRATRDVDWYRLGQPAAH</sequence>
<dbReference type="NCBIfam" id="NF008712">
    <property type="entry name" value="PRK11715.1-1"/>
    <property type="match status" value="1"/>
</dbReference>
<dbReference type="AlphaFoldDB" id="A0A437LE03"/>
<dbReference type="PIRSF" id="PIRSF004548">
    <property type="entry name" value="CreD"/>
    <property type="match status" value="1"/>
</dbReference>
<keyword evidence="3" id="KW-1185">Reference proteome</keyword>
<evidence type="ECO:0000313" key="3">
    <source>
        <dbReference type="Proteomes" id="UP000288587"/>
    </source>
</evidence>
<accession>A0A437LE03</accession>
<keyword evidence="1" id="KW-1133">Transmembrane helix</keyword>
<dbReference type="Proteomes" id="UP000288587">
    <property type="component" value="Unassembled WGS sequence"/>
</dbReference>
<keyword evidence="1" id="KW-0812">Transmembrane</keyword>
<protein>
    <submittedName>
        <fullName evidence="2">Cell envelope integrity protein CreD</fullName>
    </submittedName>
</protein>
<organism evidence="2 3">
    <name type="scientific">Inhella crocodyli</name>
    <dbReference type="NCBI Taxonomy" id="2499851"/>
    <lineage>
        <taxon>Bacteria</taxon>
        <taxon>Pseudomonadati</taxon>
        <taxon>Pseudomonadota</taxon>
        <taxon>Betaproteobacteria</taxon>
        <taxon>Burkholderiales</taxon>
        <taxon>Sphaerotilaceae</taxon>
        <taxon>Inhella</taxon>
    </lineage>
</organism>
<feature type="transmembrane region" description="Helical" evidence="1">
    <location>
        <begin position="407"/>
        <end position="426"/>
    </location>
</feature>
<feature type="transmembrane region" description="Helical" evidence="1">
    <location>
        <begin position="384"/>
        <end position="401"/>
    </location>
</feature>
<gene>
    <name evidence="2" type="ORF">EOD73_13545</name>
</gene>
<dbReference type="OrthoDB" id="9791851at2"/>
<feature type="transmembrane region" description="Helical" evidence="1">
    <location>
        <begin position="303"/>
        <end position="322"/>
    </location>
</feature>
<comment type="caution">
    <text evidence="2">The sequence shown here is derived from an EMBL/GenBank/DDBJ whole genome shotgun (WGS) entry which is preliminary data.</text>
</comment>
<dbReference type="GO" id="GO:0005886">
    <property type="term" value="C:plasma membrane"/>
    <property type="evidence" value="ECO:0007669"/>
    <property type="project" value="TreeGrafter"/>
</dbReference>
<dbReference type="PANTHER" id="PTHR30092">
    <property type="entry name" value="INNER MEMBRANE PROTEIN CRED"/>
    <property type="match status" value="1"/>
</dbReference>
<dbReference type="RefSeq" id="WP_127683564.1">
    <property type="nucleotide sequence ID" value="NZ_SACM01000004.1"/>
</dbReference>